<dbReference type="InterPro" id="IPR055342">
    <property type="entry name" value="MreC_beta-barrel_core"/>
</dbReference>
<reference evidence="8" key="1">
    <citation type="submission" date="2020-09" db="EMBL/GenBank/DDBJ databases">
        <title>Bacillus faecalis sp. nov., a moderately halophilic bacterium isolated from cow faeces.</title>
        <authorList>
            <person name="Jiang L."/>
            <person name="Lee J."/>
        </authorList>
    </citation>
    <scope>NUCLEOTIDE SEQUENCE</scope>
    <source>
        <strain evidence="8">AGMB 02131</strain>
    </source>
</reference>
<dbReference type="GO" id="GO:0005886">
    <property type="term" value="C:plasma membrane"/>
    <property type="evidence" value="ECO:0007669"/>
    <property type="project" value="TreeGrafter"/>
</dbReference>
<dbReference type="EMBL" id="JACXSI010000011">
    <property type="protein sequence ID" value="MBD3107838.1"/>
    <property type="molecule type" value="Genomic_DNA"/>
</dbReference>
<evidence type="ECO:0000256" key="3">
    <source>
        <dbReference type="ARBA" id="ARBA00022960"/>
    </source>
</evidence>
<feature type="coiled-coil region" evidence="6">
    <location>
        <begin position="66"/>
        <end position="113"/>
    </location>
</feature>
<comment type="caution">
    <text evidence="8">The sequence shown here is derived from an EMBL/GenBank/DDBJ whole genome shotgun (WGS) entry which is preliminary data.</text>
</comment>
<comment type="similarity">
    <text evidence="1 5">Belongs to the MreC family.</text>
</comment>
<dbReference type="Pfam" id="PF04085">
    <property type="entry name" value="MreC"/>
    <property type="match status" value="1"/>
</dbReference>
<evidence type="ECO:0000259" key="7">
    <source>
        <dbReference type="Pfam" id="PF04085"/>
    </source>
</evidence>
<evidence type="ECO:0000313" key="9">
    <source>
        <dbReference type="Proteomes" id="UP000602076"/>
    </source>
</evidence>
<dbReference type="Gene3D" id="1.20.5.490">
    <property type="entry name" value="Single helix bin"/>
    <property type="match status" value="1"/>
</dbReference>
<dbReference type="PANTHER" id="PTHR34138:SF1">
    <property type="entry name" value="CELL SHAPE-DETERMINING PROTEIN MREC"/>
    <property type="match status" value="1"/>
</dbReference>
<sequence>MPQFFLNKKLILLLISIIILVALIGFSLKEKENVSWPEQFVKDTTGFVQQIFQTPAQFVADVFGDLRDLQNTYEENEKLKARLEEYATLQTKVQDLESENEELRSLLDKEDDLRSYSPINATVIARNPDKWQEVLVINKGQLHGVKKNMAVITASGLIGKVKSSNQFSSTIQLISTTDPKSRISATIQGEQDVVGLIEGYDEETKMLLLKKIPSDVEVKVGSTVITSGLGGVFPRGLPVGTVEEVVVDQYGLTQTAYVKPYADLYDISHVVVVSQDVDKKEVLSDLEDADLKEAGL</sequence>
<proteinExistence type="inferred from homology"/>
<keyword evidence="9" id="KW-1185">Reference proteome</keyword>
<evidence type="ECO:0000256" key="5">
    <source>
        <dbReference type="PIRNR" id="PIRNR038471"/>
    </source>
</evidence>
<comment type="function">
    <text evidence="5">Involved in formation and maintenance of cell shape.</text>
</comment>
<evidence type="ECO:0000256" key="1">
    <source>
        <dbReference type="ARBA" id="ARBA00009369"/>
    </source>
</evidence>
<evidence type="ECO:0000256" key="2">
    <source>
        <dbReference type="ARBA" id="ARBA00013855"/>
    </source>
</evidence>
<feature type="domain" description="Rod shape-determining protein MreC beta-barrel core" evidence="7">
    <location>
        <begin position="123"/>
        <end position="273"/>
    </location>
</feature>
<accession>A0A927CU19</accession>
<evidence type="ECO:0000256" key="4">
    <source>
        <dbReference type="ARBA" id="ARBA00032089"/>
    </source>
</evidence>
<evidence type="ECO:0000256" key="6">
    <source>
        <dbReference type="SAM" id="Coils"/>
    </source>
</evidence>
<dbReference type="CDD" id="cd14686">
    <property type="entry name" value="bZIP"/>
    <property type="match status" value="1"/>
</dbReference>
<dbReference type="Gene3D" id="2.40.10.350">
    <property type="entry name" value="Rod shape-determining protein MreC, domain 2"/>
    <property type="match status" value="1"/>
</dbReference>
<dbReference type="Proteomes" id="UP000602076">
    <property type="component" value="Unassembled WGS sequence"/>
</dbReference>
<dbReference type="GO" id="GO:0008360">
    <property type="term" value="P:regulation of cell shape"/>
    <property type="evidence" value="ECO:0007669"/>
    <property type="project" value="UniProtKB-KW"/>
</dbReference>
<name>A0A927CU19_9BACI</name>
<dbReference type="PANTHER" id="PTHR34138">
    <property type="entry name" value="CELL SHAPE-DETERMINING PROTEIN MREC"/>
    <property type="match status" value="1"/>
</dbReference>
<dbReference type="InterPro" id="IPR042177">
    <property type="entry name" value="Cell/Rod_1"/>
</dbReference>
<keyword evidence="3 5" id="KW-0133">Cell shape</keyword>
<dbReference type="NCBIfam" id="TIGR00219">
    <property type="entry name" value="mreC"/>
    <property type="match status" value="1"/>
</dbReference>
<dbReference type="InterPro" id="IPR042175">
    <property type="entry name" value="Cell/Rod_MreC_2"/>
</dbReference>
<organism evidence="8 9">
    <name type="scientific">Peribacillus faecalis</name>
    <dbReference type="NCBI Taxonomy" id="2772559"/>
    <lineage>
        <taxon>Bacteria</taxon>
        <taxon>Bacillati</taxon>
        <taxon>Bacillota</taxon>
        <taxon>Bacilli</taxon>
        <taxon>Bacillales</taxon>
        <taxon>Bacillaceae</taxon>
        <taxon>Peribacillus</taxon>
    </lineage>
</organism>
<dbReference type="RefSeq" id="WP_190997384.1">
    <property type="nucleotide sequence ID" value="NZ_JACXSI010000011.1"/>
</dbReference>
<dbReference type="AlphaFoldDB" id="A0A927CU19"/>
<gene>
    <name evidence="8" type="primary">mreC</name>
    <name evidence="8" type="ORF">IEO70_05615</name>
</gene>
<protein>
    <recommendedName>
        <fullName evidence="2 5">Cell shape-determining protein MreC</fullName>
    </recommendedName>
    <alternativeName>
        <fullName evidence="4 5">Cell shape protein MreC</fullName>
    </alternativeName>
</protein>
<evidence type="ECO:0000313" key="8">
    <source>
        <dbReference type="EMBL" id="MBD3107838.1"/>
    </source>
</evidence>
<keyword evidence="6" id="KW-0175">Coiled coil</keyword>
<dbReference type="PIRSF" id="PIRSF038471">
    <property type="entry name" value="MreC"/>
    <property type="match status" value="1"/>
</dbReference>
<dbReference type="InterPro" id="IPR007221">
    <property type="entry name" value="MreC"/>
</dbReference>
<dbReference type="Gene3D" id="2.40.10.340">
    <property type="entry name" value="Rod shape-determining protein MreC, domain 1"/>
    <property type="match status" value="1"/>
</dbReference>